<dbReference type="InterPro" id="IPR036388">
    <property type="entry name" value="WH-like_DNA-bd_sf"/>
</dbReference>
<dbReference type="EMBL" id="FLUN01000001">
    <property type="protein sequence ID" value="SBV98083.1"/>
    <property type="molecule type" value="Genomic_DNA"/>
</dbReference>
<dbReference type="InterPro" id="IPR014036">
    <property type="entry name" value="DeoR-like_C"/>
</dbReference>
<protein>
    <submittedName>
        <fullName evidence="5">Transcriptional regulator, DeoR family</fullName>
    </submittedName>
</protein>
<dbReference type="PRINTS" id="PR00037">
    <property type="entry name" value="HTHLACR"/>
</dbReference>
<dbReference type="PANTHER" id="PTHR30363:SF44">
    <property type="entry name" value="AGA OPERON TRANSCRIPTIONAL REPRESSOR-RELATED"/>
    <property type="match status" value="1"/>
</dbReference>
<keyword evidence="2" id="KW-0238">DNA-binding</keyword>
<sequence>MNRPEPGAALLAPERRAKIMDLLTRNKSVLVKDLCEVFSVTGETVRKDLSILEQEGKLIKTYGGAYIHQGVRNEVDITIRESLLTEAKASIGRACAELVHPGDTVSLDESTTCLAIARHLTDFDGLTVVTNSLKIANFLSGRSSCRLHLVGGKLDRKTQCFVGPTAEEALCTYYVDKAFVSCRGLSREGDVTDGLPVNGSLRRLMLSRAKERYLVADRTKLGLTAFYRISGLESLNAVILDTLDDGWGEFFAQRGVRVVEAMPKGETK</sequence>
<evidence type="ECO:0000256" key="2">
    <source>
        <dbReference type="ARBA" id="ARBA00023125"/>
    </source>
</evidence>
<dbReference type="InterPro" id="IPR036390">
    <property type="entry name" value="WH_DNA-bd_sf"/>
</dbReference>
<dbReference type="InterPro" id="IPR037171">
    <property type="entry name" value="NagB/RpiA_transferase-like"/>
</dbReference>
<reference evidence="5" key="1">
    <citation type="submission" date="2016-04" db="EMBL/GenBank/DDBJ databases">
        <authorList>
            <person name="Evans L.H."/>
            <person name="Alamgir A."/>
            <person name="Owens N."/>
            <person name="Weber N.D."/>
            <person name="Virtaneva K."/>
            <person name="Barbian K."/>
            <person name="Babar A."/>
            <person name="Rosenke K."/>
        </authorList>
    </citation>
    <scope>NUCLEOTIDE SEQUENCE</scope>
    <source>
        <strain evidence="5">86</strain>
    </source>
</reference>
<evidence type="ECO:0000259" key="4">
    <source>
        <dbReference type="PROSITE" id="PS51000"/>
    </source>
</evidence>
<dbReference type="GO" id="GO:0003700">
    <property type="term" value="F:DNA-binding transcription factor activity"/>
    <property type="evidence" value="ECO:0007669"/>
    <property type="project" value="InterPro"/>
</dbReference>
<dbReference type="InterPro" id="IPR018356">
    <property type="entry name" value="Tscrpt_reg_HTH_DeoR_CS"/>
</dbReference>
<dbReference type="SUPFAM" id="SSF100950">
    <property type="entry name" value="NagB/RpiA/CoA transferase-like"/>
    <property type="match status" value="1"/>
</dbReference>
<dbReference type="PROSITE" id="PS00894">
    <property type="entry name" value="HTH_DEOR_1"/>
    <property type="match status" value="1"/>
</dbReference>
<gene>
    <name evidence="5" type="ORF">KL86CLO1_10997</name>
</gene>
<dbReference type="SMART" id="SM00420">
    <property type="entry name" value="HTH_DEOR"/>
    <property type="match status" value="1"/>
</dbReference>
<accession>A0A212JF48</accession>
<dbReference type="InterPro" id="IPR050313">
    <property type="entry name" value="Carb_Metab_HTH_regulators"/>
</dbReference>
<dbReference type="PROSITE" id="PS51000">
    <property type="entry name" value="HTH_DEOR_2"/>
    <property type="match status" value="1"/>
</dbReference>
<dbReference type="PANTHER" id="PTHR30363">
    <property type="entry name" value="HTH-TYPE TRANSCRIPTIONAL REGULATOR SRLR-RELATED"/>
    <property type="match status" value="1"/>
</dbReference>
<dbReference type="InterPro" id="IPR001034">
    <property type="entry name" value="DeoR_HTH"/>
</dbReference>
<evidence type="ECO:0000256" key="1">
    <source>
        <dbReference type="ARBA" id="ARBA00023015"/>
    </source>
</evidence>
<dbReference type="Pfam" id="PF08220">
    <property type="entry name" value="HTH_DeoR"/>
    <property type="match status" value="1"/>
</dbReference>
<dbReference type="Gene3D" id="1.10.10.10">
    <property type="entry name" value="Winged helix-like DNA-binding domain superfamily/Winged helix DNA-binding domain"/>
    <property type="match status" value="1"/>
</dbReference>
<feature type="domain" description="HTH deoR-type" evidence="4">
    <location>
        <begin position="12"/>
        <end position="67"/>
    </location>
</feature>
<keyword evidence="3" id="KW-0804">Transcription</keyword>
<organism evidence="5">
    <name type="scientific">uncultured Eubacteriales bacterium</name>
    <dbReference type="NCBI Taxonomy" id="172733"/>
    <lineage>
        <taxon>Bacteria</taxon>
        <taxon>Bacillati</taxon>
        <taxon>Bacillota</taxon>
        <taxon>Clostridia</taxon>
        <taxon>Eubacteriales</taxon>
        <taxon>environmental samples</taxon>
    </lineage>
</organism>
<dbReference type="SMART" id="SM01134">
    <property type="entry name" value="DeoRC"/>
    <property type="match status" value="1"/>
</dbReference>
<dbReference type="GO" id="GO:0003677">
    <property type="term" value="F:DNA binding"/>
    <property type="evidence" value="ECO:0007669"/>
    <property type="project" value="UniProtKB-KW"/>
</dbReference>
<keyword evidence="1" id="KW-0805">Transcription regulation</keyword>
<dbReference type="Pfam" id="PF00455">
    <property type="entry name" value="DeoRC"/>
    <property type="match status" value="1"/>
</dbReference>
<proteinExistence type="predicted"/>
<dbReference type="SUPFAM" id="SSF46785">
    <property type="entry name" value="Winged helix' DNA-binding domain"/>
    <property type="match status" value="1"/>
</dbReference>
<evidence type="ECO:0000313" key="5">
    <source>
        <dbReference type="EMBL" id="SBV98083.1"/>
    </source>
</evidence>
<name>A0A212JF48_9FIRM</name>
<evidence type="ECO:0000256" key="3">
    <source>
        <dbReference type="ARBA" id="ARBA00023163"/>
    </source>
</evidence>
<dbReference type="AlphaFoldDB" id="A0A212JF48"/>